<dbReference type="GO" id="GO:0046872">
    <property type="term" value="F:metal ion binding"/>
    <property type="evidence" value="ECO:0007669"/>
    <property type="project" value="UniProtKB-KW"/>
</dbReference>
<evidence type="ECO:0000256" key="4">
    <source>
        <dbReference type="ARBA" id="ARBA00012045"/>
    </source>
</evidence>
<dbReference type="InterPro" id="IPR044298">
    <property type="entry name" value="MIG/MutY"/>
</dbReference>
<evidence type="ECO:0000256" key="5">
    <source>
        <dbReference type="ARBA" id="ARBA00022023"/>
    </source>
</evidence>
<comment type="caution">
    <text evidence="16">The sequence shown here is derived from an EMBL/GenBank/DDBJ whole genome shotgun (WGS) entry which is preliminary data.</text>
</comment>
<keyword evidence="12" id="KW-0234">DNA repair</keyword>
<feature type="region of interest" description="Disordered" evidence="14">
    <location>
        <begin position="1"/>
        <end position="23"/>
    </location>
</feature>
<dbReference type="InterPro" id="IPR011257">
    <property type="entry name" value="DNA_glycosylase"/>
</dbReference>
<keyword evidence="9" id="KW-0378">Hydrolase</keyword>
<dbReference type="GO" id="GO:0035485">
    <property type="term" value="F:adenine/guanine mispair binding"/>
    <property type="evidence" value="ECO:0007669"/>
    <property type="project" value="TreeGrafter"/>
</dbReference>
<dbReference type="Gene3D" id="1.10.1670.10">
    <property type="entry name" value="Helix-hairpin-Helix base-excision DNA repair enzymes (C-terminal)"/>
    <property type="match status" value="1"/>
</dbReference>
<dbReference type="Pfam" id="PF00730">
    <property type="entry name" value="HhH-GPD"/>
    <property type="match status" value="1"/>
</dbReference>
<dbReference type="Gene3D" id="1.10.340.30">
    <property type="entry name" value="Hypothetical protein, domain 2"/>
    <property type="match status" value="1"/>
</dbReference>
<dbReference type="OrthoDB" id="9802365at2"/>
<keyword evidence="17" id="KW-1185">Reference proteome</keyword>
<evidence type="ECO:0000313" key="16">
    <source>
        <dbReference type="EMBL" id="RRR96037.1"/>
    </source>
</evidence>
<evidence type="ECO:0000256" key="3">
    <source>
        <dbReference type="ARBA" id="ARBA00008343"/>
    </source>
</evidence>
<dbReference type="SMART" id="SM00478">
    <property type="entry name" value="ENDO3c"/>
    <property type="match status" value="1"/>
</dbReference>
<keyword evidence="7" id="KW-0479">Metal-binding</keyword>
<evidence type="ECO:0000259" key="15">
    <source>
        <dbReference type="SMART" id="SM00478"/>
    </source>
</evidence>
<keyword evidence="10" id="KW-0408">Iron</keyword>
<dbReference type="EC" id="3.2.2.31" evidence="4"/>
<keyword evidence="11" id="KW-0411">Iron-sulfur</keyword>
<evidence type="ECO:0000256" key="9">
    <source>
        <dbReference type="ARBA" id="ARBA00022801"/>
    </source>
</evidence>
<evidence type="ECO:0000256" key="12">
    <source>
        <dbReference type="ARBA" id="ARBA00023204"/>
    </source>
</evidence>
<protein>
    <recommendedName>
        <fullName evidence="5">Adenine DNA glycosylase</fullName>
        <ecNumber evidence="4">3.2.2.31</ecNumber>
    </recommendedName>
</protein>
<feature type="domain" description="HhH-GPD" evidence="15">
    <location>
        <begin position="62"/>
        <end position="213"/>
    </location>
</feature>
<dbReference type="InterPro" id="IPR023170">
    <property type="entry name" value="HhH_base_excis_C"/>
</dbReference>
<name>A0A426URU9_9ACTN</name>
<evidence type="ECO:0000256" key="11">
    <source>
        <dbReference type="ARBA" id="ARBA00023014"/>
    </source>
</evidence>
<comment type="cofactor">
    <cofactor evidence="2">
        <name>[4Fe-4S] cluster</name>
        <dbReference type="ChEBI" id="CHEBI:49883"/>
    </cofactor>
</comment>
<keyword evidence="8" id="KW-0227">DNA damage</keyword>
<dbReference type="AlphaFoldDB" id="A0A426URU9"/>
<dbReference type="GO" id="GO:0006284">
    <property type="term" value="P:base-excision repair"/>
    <property type="evidence" value="ECO:0007669"/>
    <property type="project" value="InterPro"/>
</dbReference>
<organism evidence="16 17">
    <name type="scientific">Glycomyces terrestris</name>
    <dbReference type="NCBI Taxonomy" id="2493553"/>
    <lineage>
        <taxon>Bacteria</taxon>
        <taxon>Bacillati</taxon>
        <taxon>Actinomycetota</taxon>
        <taxon>Actinomycetes</taxon>
        <taxon>Glycomycetales</taxon>
        <taxon>Glycomycetaceae</taxon>
        <taxon>Glycomyces</taxon>
    </lineage>
</organism>
<evidence type="ECO:0000256" key="6">
    <source>
        <dbReference type="ARBA" id="ARBA00022485"/>
    </source>
</evidence>
<dbReference type="InterPro" id="IPR003265">
    <property type="entry name" value="HhH-GPD_domain"/>
</dbReference>
<dbReference type="PANTHER" id="PTHR42944">
    <property type="entry name" value="ADENINE DNA GLYCOSYLASE"/>
    <property type="match status" value="1"/>
</dbReference>
<evidence type="ECO:0000256" key="13">
    <source>
        <dbReference type="ARBA" id="ARBA00023295"/>
    </source>
</evidence>
<evidence type="ECO:0000256" key="10">
    <source>
        <dbReference type="ARBA" id="ARBA00023004"/>
    </source>
</evidence>
<keyword evidence="6" id="KW-0004">4Fe-4S</keyword>
<dbReference type="GO" id="GO:0051539">
    <property type="term" value="F:4 iron, 4 sulfur cluster binding"/>
    <property type="evidence" value="ECO:0007669"/>
    <property type="project" value="UniProtKB-KW"/>
</dbReference>
<dbReference type="GO" id="GO:0000701">
    <property type="term" value="F:purine-specific mismatch base pair DNA N-glycosylase activity"/>
    <property type="evidence" value="ECO:0007669"/>
    <property type="project" value="UniProtKB-EC"/>
</dbReference>
<dbReference type="PANTHER" id="PTHR42944:SF1">
    <property type="entry name" value="ADENINE DNA GLYCOSYLASE"/>
    <property type="match status" value="1"/>
</dbReference>
<dbReference type="EMBL" id="RSEB01000008">
    <property type="protein sequence ID" value="RRR96037.1"/>
    <property type="molecule type" value="Genomic_DNA"/>
</dbReference>
<dbReference type="Proteomes" id="UP000277256">
    <property type="component" value="Unassembled WGS sequence"/>
</dbReference>
<comment type="catalytic activity">
    <reaction evidence="1">
        <text>Hydrolyzes free adenine bases from 7,8-dihydro-8-oxoguanine:adenine mismatched double-stranded DNA, leaving an apurinic site.</text>
        <dbReference type="EC" id="3.2.2.31"/>
    </reaction>
</comment>
<evidence type="ECO:0000256" key="14">
    <source>
        <dbReference type="SAM" id="MobiDB-lite"/>
    </source>
</evidence>
<dbReference type="SUPFAM" id="SSF48150">
    <property type="entry name" value="DNA-glycosylase"/>
    <property type="match status" value="1"/>
</dbReference>
<evidence type="ECO:0000256" key="1">
    <source>
        <dbReference type="ARBA" id="ARBA00000843"/>
    </source>
</evidence>
<dbReference type="FunFam" id="1.10.340.30:FF:000003">
    <property type="entry name" value="A/G-specific adenine glycosylase"/>
    <property type="match status" value="1"/>
</dbReference>
<sequence length="312" mass="33716">MSDPAPTMEGMRAATETAEPALPSPDLLAERLLPWFDAHNRTELPWRRPGTTAWGVLVSEIMSQQTQVARVAPVWEAWMERWPTPADLAAAPTADVLREWGRMGYPRRALRLQECAAIIAEEHGGTVPSDPAELERLPGIGTYTAAAVAVFHYGGRHAVVDTNVRRVVARLGGRSDAGAATTRADLAAAESLLPEDPATAARVSLALMELGALVCTARKTECGACPVADACGFSGQELPAGPSRKRQRYKGTNRHVRGEIMALLRDADGPVERARIDAVWTDRRMVDEAVAQLIEDGLIGTDEAGRFELPSR</sequence>
<evidence type="ECO:0000256" key="7">
    <source>
        <dbReference type="ARBA" id="ARBA00022723"/>
    </source>
</evidence>
<proteinExistence type="inferred from homology"/>
<dbReference type="GO" id="GO:0006298">
    <property type="term" value="P:mismatch repair"/>
    <property type="evidence" value="ECO:0007669"/>
    <property type="project" value="TreeGrafter"/>
</dbReference>
<evidence type="ECO:0000313" key="17">
    <source>
        <dbReference type="Proteomes" id="UP000277256"/>
    </source>
</evidence>
<gene>
    <name evidence="16" type="ORF">EIW28_22490</name>
</gene>
<evidence type="ECO:0000256" key="2">
    <source>
        <dbReference type="ARBA" id="ARBA00001966"/>
    </source>
</evidence>
<dbReference type="GO" id="GO:0032357">
    <property type="term" value="F:oxidized purine DNA binding"/>
    <property type="evidence" value="ECO:0007669"/>
    <property type="project" value="TreeGrafter"/>
</dbReference>
<keyword evidence="13" id="KW-0326">Glycosidase</keyword>
<dbReference type="GO" id="GO:0034039">
    <property type="term" value="F:8-oxo-7,8-dihydroguanine DNA N-glycosylase activity"/>
    <property type="evidence" value="ECO:0007669"/>
    <property type="project" value="TreeGrafter"/>
</dbReference>
<dbReference type="CDD" id="cd00056">
    <property type="entry name" value="ENDO3c"/>
    <property type="match status" value="1"/>
</dbReference>
<evidence type="ECO:0000256" key="8">
    <source>
        <dbReference type="ARBA" id="ARBA00022763"/>
    </source>
</evidence>
<reference evidence="16 17" key="1">
    <citation type="submission" date="2018-12" db="EMBL/GenBank/DDBJ databases">
        <title>Glycomyces sp. YIM 121974 draft genome.</title>
        <authorList>
            <person name="Li Q."/>
        </authorList>
    </citation>
    <scope>NUCLEOTIDE SEQUENCE [LARGE SCALE GENOMIC DNA]</scope>
    <source>
        <strain evidence="16 17">YIM 121974</strain>
    </source>
</reference>
<accession>A0A426URU9</accession>
<comment type="similarity">
    <text evidence="3">Belongs to the Nth/MutY family.</text>
</comment>